<dbReference type="AlphaFoldDB" id="A0AAW2FRN0"/>
<dbReference type="EMBL" id="JADYXP020000008">
    <property type="protein sequence ID" value="KAL0118468.1"/>
    <property type="molecule type" value="Genomic_DNA"/>
</dbReference>
<keyword evidence="1" id="KW-0472">Membrane</keyword>
<sequence>MRHLFIPFLAPRSLYYLLVSRFSRLEFCADLRRFFFKSVFQKKKRYMNTYIAIINIIVIDIFLFYYRIIMIIIIILLYHISYILNVVLSVYFVVSRKRTIEIERDRKREKEEKKN</sequence>
<reference evidence="2 3" key="1">
    <citation type="submission" date="2023-03" db="EMBL/GenBank/DDBJ databases">
        <title>High recombination rates correlate with genetic variation in Cardiocondyla obscurior ants.</title>
        <authorList>
            <person name="Errbii M."/>
        </authorList>
    </citation>
    <scope>NUCLEOTIDE SEQUENCE [LARGE SCALE GENOMIC DNA]</scope>
    <source>
        <strain evidence="2">Alpha-2009</strain>
        <tissue evidence="2">Whole body</tissue>
    </source>
</reference>
<accession>A0AAW2FRN0</accession>
<evidence type="ECO:0000313" key="3">
    <source>
        <dbReference type="Proteomes" id="UP001430953"/>
    </source>
</evidence>
<dbReference type="Proteomes" id="UP001430953">
    <property type="component" value="Unassembled WGS sequence"/>
</dbReference>
<keyword evidence="1" id="KW-0812">Transmembrane</keyword>
<protein>
    <submittedName>
        <fullName evidence="2">Uncharacterized protein</fullName>
    </submittedName>
</protein>
<feature type="transmembrane region" description="Helical" evidence="1">
    <location>
        <begin position="71"/>
        <end position="94"/>
    </location>
</feature>
<feature type="transmembrane region" description="Helical" evidence="1">
    <location>
        <begin position="46"/>
        <end position="65"/>
    </location>
</feature>
<keyword evidence="1" id="KW-1133">Transmembrane helix</keyword>
<proteinExistence type="predicted"/>
<organism evidence="2 3">
    <name type="scientific">Cardiocondyla obscurior</name>
    <dbReference type="NCBI Taxonomy" id="286306"/>
    <lineage>
        <taxon>Eukaryota</taxon>
        <taxon>Metazoa</taxon>
        <taxon>Ecdysozoa</taxon>
        <taxon>Arthropoda</taxon>
        <taxon>Hexapoda</taxon>
        <taxon>Insecta</taxon>
        <taxon>Pterygota</taxon>
        <taxon>Neoptera</taxon>
        <taxon>Endopterygota</taxon>
        <taxon>Hymenoptera</taxon>
        <taxon>Apocrita</taxon>
        <taxon>Aculeata</taxon>
        <taxon>Formicoidea</taxon>
        <taxon>Formicidae</taxon>
        <taxon>Myrmicinae</taxon>
        <taxon>Cardiocondyla</taxon>
    </lineage>
</organism>
<evidence type="ECO:0000313" key="2">
    <source>
        <dbReference type="EMBL" id="KAL0118468.1"/>
    </source>
</evidence>
<name>A0AAW2FRN0_9HYME</name>
<evidence type="ECO:0000256" key="1">
    <source>
        <dbReference type="SAM" id="Phobius"/>
    </source>
</evidence>
<gene>
    <name evidence="2" type="ORF">PUN28_009260</name>
</gene>
<comment type="caution">
    <text evidence="2">The sequence shown here is derived from an EMBL/GenBank/DDBJ whole genome shotgun (WGS) entry which is preliminary data.</text>
</comment>
<keyword evidence="3" id="KW-1185">Reference proteome</keyword>